<dbReference type="InterPro" id="IPR032738">
    <property type="entry name" value="Tbc1d30_C"/>
</dbReference>
<feature type="compositionally biased region" description="Low complexity" evidence="3">
    <location>
        <begin position="953"/>
        <end position="976"/>
    </location>
</feature>
<feature type="compositionally biased region" description="Polar residues" evidence="3">
    <location>
        <begin position="1024"/>
        <end position="1038"/>
    </location>
</feature>
<feature type="compositionally biased region" description="Pro residues" evidence="3">
    <location>
        <begin position="935"/>
        <end position="952"/>
    </location>
</feature>
<dbReference type="SUPFAM" id="SSF47923">
    <property type="entry name" value="Ypt/Rab-GAP domain of gyp1p"/>
    <property type="match status" value="2"/>
</dbReference>
<dbReference type="GO" id="GO:0005783">
    <property type="term" value="C:endoplasmic reticulum"/>
    <property type="evidence" value="ECO:0007669"/>
    <property type="project" value="TreeGrafter"/>
</dbReference>
<feature type="region of interest" description="Disordered" evidence="3">
    <location>
        <begin position="1009"/>
        <end position="1038"/>
    </location>
</feature>
<dbReference type="EMBL" id="RJVU01015140">
    <property type="protein sequence ID" value="ROL52604.1"/>
    <property type="molecule type" value="Genomic_DNA"/>
</dbReference>
<name>A0A3N0Z364_ANAGA</name>
<evidence type="ECO:0000256" key="2">
    <source>
        <dbReference type="ARBA" id="ARBA00067508"/>
    </source>
</evidence>
<sequence>MSGADVAKEELKEIDICDICSEEESGVFVNSGASYLDGFSAFHKWVSKRRSVSDGNCESAKTASSLSVSQSKCVNVPHGSPAGEIRMEREGGGIHETGVYSDEDDLRASRASSIVDCLLVELYDTYSNSVRGVDSSTEASSSDAFLGRSNTGSNFLQELQEKHTRRHQMKYLAQKGPEELKWIVQEVKYRIAVQSAKLVRQVKRKDRLRQKFQKNCDIVTACLQAVSQKRRFRRVPMSYAEDFTRQSKWHYVTKVWIQWKTERFVSSKRSRVCVKRQNAAGGVGNIISNVLKKRNGISRRAPRLLCTLEPGVDTRLKFTIEPSLGKNGFQQWYDALKAVARLPVGIPKEWRKRVWLTLADQYLHSISIDWEKTMRFAFNDRSNPDDDSLGIQIVKDLHRTGCSSYCGQEAEQDRVVLKRVLLAYARWNKTVGYCQGFNVLAALILEVTEGNEGDALKVMIYLIDKVLPDSYFANNLRALSVDMAVFRDLLRLKLPELSQHLHHLQKAANREGGGSYEPPLTNVFTMQWFLTMFATCLPHHTVLKIWDSVFFEGSEMLLRVALAIWAKLGERIEECQTADEFYSTMGCLTQEMLEHNLIDSNELMQTVYSMAPFPFPQLAELREKYTYNITPFPAPVRANSSLALHGWESDDDADMDDEDSIVTALGCLGPLGGLLAPEIQRYQKHLKDQRAEQSSHGSNMAELSPGAVGAGRAEHQAAINSMMLERMSTDISALKKQYSRIKQKQQQQAGLLYIHSDKCPATSILASQIGPSPVVNHLLLGRRPRSAQRSSKNCIIHNGGVPQAHSTPSQDQMMRPRHHSPWRTHVRAHRRNIARARAQLGFDDSLEIEDQTDASKTEEASEEGEERSLEEDKDDEEQGNLEDEEQMKLTAGSLDVSQQDHSSGEGEELQQIDNQLSSLELEPDSSPEPASASDPPTPTPEPQPEPTAPAPLPSTRRPGSDSSSSESGGSLRRSPSMLAGEPPKPQQIFSPFPCIKTPRKSVAARNLGLYGPTARTPNVHFPQMSRSMNCVGSTTKRR</sequence>
<feature type="domain" description="Rab-GAP TBC" evidence="4">
    <location>
        <begin position="345"/>
        <end position="553"/>
    </location>
</feature>
<gene>
    <name evidence="5" type="ORF">DPX16_7340</name>
</gene>
<dbReference type="InterPro" id="IPR035969">
    <property type="entry name" value="Rab-GAP_TBC_sf"/>
</dbReference>
<keyword evidence="6" id="KW-1185">Reference proteome</keyword>
<dbReference type="Proteomes" id="UP000281406">
    <property type="component" value="Unassembled WGS sequence"/>
</dbReference>
<organism evidence="5 6">
    <name type="scientific">Anabarilius grahami</name>
    <name type="common">Kanglang fish</name>
    <name type="synonym">Barilius grahami</name>
    <dbReference type="NCBI Taxonomy" id="495550"/>
    <lineage>
        <taxon>Eukaryota</taxon>
        <taxon>Metazoa</taxon>
        <taxon>Chordata</taxon>
        <taxon>Craniata</taxon>
        <taxon>Vertebrata</taxon>
        <taxon>Euteleostomi</taxon>
        <taxon>Actinopterygii</taxon>
        <taxon>Neopterygii</taxon>
        <taxon>Teleostei</taxon>
        <taxon>Ostariophysi</taxon>
        <taxon>Cypriniformes</taxon>
        <taxon>Xenocyprididae</taxon>
        <taxon>Xenocypridinae</taxon>
        <taxon>Xenocypridinae incertae sedis</taxon>
        <taxon>Anabarilius</taxon>
    </lineage>
</organism>
<dbReference type="FunFam" id="1.10.472.80:FF:000011">
    <property type="entry name" value="TBC1 domain family member 30"/>
    <property type="match status" value="1"/>
</dbReference>
<reference evidence="5 6" key="1">
    <citation type="submission" date="2018-10" db="EMBL/GenBank/DDBJ databases">
        <title>Genome assembly for a Yunnan-Guizhou Plateau 3E fish, Anabarilius grahami (Regan), and its evolutionary and genetic applications.</title>
        <authorList>
            <person name="Jiang W."/>
        </authorList>
    </citation>
    <scope>NUCLEOTIDE SEQUENCE [LARGE SCALE GENOMIC DNA]</scope>
    <source>
        <strain evidence="5">AG-KIZ</strain>
        <tissue evidence="5">Muscle</tissue>
    </source>
</reference>
<dbReference type="FunFam" id="1.10.8.270:FF:000009">
    <property type="entry name" value="TBC1 domain family member 30"/>
    <property type="match status" value="1"/>
</dbReference>
<feature type="compositionally biased region" description="Acidic residues" evidence="3">
    <location>
        <begin position="860"/>
        <end position="885"/>
    </location>
</feature>
<feature type="compositionally biased region" description="Basic residues" evidence="3">
    <location>
        <begin position="815"/>
        <end position="834"/>
    </location>
</feature>
<dbReference type="PANTHER" id="PTHR13399:SF4">
    <property type="entry name" value="TBC1 DOMAIN FAMILY MEMBER 30"/>
    <property type="match status" value="1"/>
</dbReference>
<evidence type="ECO:0000256" key="3">
    <source>
        <dbReference type="SAM" id="MobiDB-lite"/>
    </source>
</evidence>
<evidence type="ECO:0000313" key="6">
    <source>
        <dbReference type="Proteomes" id="UP000281406"/>
    </source>
</evidence>
<proteinExistence type="predicted"/>
<dbReference type="Pfam" id="PF00566">
    <property type="entry name" value="RabGAP-TBC"/>
    <property type="match status" value="1"/>
</dbReference>
<evidence type="ECO:0000313" key="5">
    <source>
        <dbReference type="EMBL" id="ROL52604.1"/>
    </source>
</evidence>
<dbReference type="PROSITE" id="PS50086">
    <property type="entry name" value="TBC_RABGAP"/>
    <property type="match status" value="1"/>
</dbReference>
<dbReference type="OrthoDB" id="289721at2759"/>
<evidence type="ECO:0000259" key="4">
    <source>
        <dbReference type="PROSITE" id="PS50086"/>
    </source>
</evidence>
<protein>
    <recommendedName>
        <fullName evidence="2">TBC1 domain family member 30</fullName>
    </recommendedName>
</protein>
<dbReference type="PANTHER" id="PTHR13399">
    <property type="entry name" value="TRANSLOCON-ASSOCIATED PROTEIN TRAP , GAMMA SUBUNIT"/>
    <property type="match status" value="1"/>
</dbReference>
<dbReference type="AlphaFoldDB" id="A0A3N0Z364"/>
<dbReference type="SMART" id="SM00164">
    <property type="entry name" value="TBC"/>
    <property type="match status" value="1"/>
</dbReference>
<comment type="function">
    <text evidence="1">May act as a GTPase-activating protein for Rab family protein(s).</text>
</comment>
<comment type="caution">
    <text evidence="5">The sequence shown here is derived from an EMBL/GenBank/DDBJ whole genome shotgun (WGS) entry which is preliminary data.</text>
</comment>
<accession>A0A3N0Z364</accession>
<feature type="region of interest" description="Disordered" evidence="3">
    <location>
        <begin position="795"/>
        <end position="994"/>
    </location>
</feature>
<feature type="region of interest" description="Disordered" evidence="3">
    <location>
        <begin position="689"/>
        <end position="708"/>
    </location>
</feature>
<evidence type="ECO:0000256" key="1">
    <source>
        <dbReference type="ARBA" id="ARBA00043879"/>
    </source>
</evidence>
<dbReference type="Gene3D" id="1.10.8.270">
    <property type="entry name" value="putative rabgap domain of human tbc1 domain family member 14 like domains"/>
    <property type="match status" value="1"/>
</dbReference>
<dbReference type="Pfam" id="PF15733">
    <property type="entry name" value="DUF4682"/>
    <property type="match status" value="1"/>
</dbReference>
<dbReference type="InterPro" id="IPR000195">
    <property type="entry name" value="Rab-GAP-TBC_dom"/>
</dbReference>
<dbReference type="Gene3D" id="1.10.472.80">
    <property type="entry name" value="Ypt/Rab-GAP domain of gyp1p, domain 3"/>
    <property type="match status" value="1"/>
</dbReference>